<gene>
    <name evidence="1" type="ORF">DARMORV10_C06P52970.1</name>
</gene>
<dbReference type="AlphaFoldDB" id="A0A816QSA1"/>
<reference evidence="1" key="1">
    <citation type="submission" date="2021-01" db="EMBL/GenBank/DDBJ databases">
        <authorList>
            <consortium name="Genoscope - CEA"/>
            <person name="William W."/>
        </authorList>
    </citation>
    <scope>NUCLEOTIDE SEQUENCE</scope>
</reference>
<accession>A0A816QSA1</accession>
<sequence>MVQRPNGKDVKSVVARLEPGWRAVQLYLLYHQDAGHFRDMIFSAADVADHQFICLLVLVQGEEVEGDHRPTLVPQAPSSLKAPMTILRSRIPKR</sequence>
<name>A0A816QSA1_BRANA</name>
<dbReference type="Proteomes" id="UP001295469">
    <property type="component" value="Chromosome C06"/>
</dbReference>
<organism evidence="1">
    <name type="scientific">Brassica napus</name>
    <name type="common">Rape</name>
    <dbReference type="NCBI Taxonomy" id="3708"/>
    <lineage>
        <taxon>Eukaryota</taxon>
        <taxon>Viridiplantae</taxon>
        <taxon>Streptophyta</taxon>
        <taxon>Embryophyta</taxon>
        <taxon>Tracheophyta</taxon>
        <taxon>Spermatophyta</taxon>
        <taxon>Magnoliopsida</taxon>
        <taxon>eudicotyledons</taxon>
        <taxon>Gunneridae</taxon>
        <taxon>Pentapetalae</taxon>
        <taxon>rosids</taxon>
        <taxon>malvids</taxon>
        <taxon>Brassicales</taxon>
        <taxon>Brassicaceae</taxon>
        <taxon>Brassiceae</taxon>
        <taxon>Brassica</taxon>
    </lineage>
</organism>
<dbReference type="EMBL" id="HG994370">
    <property type="protein sequence ID" value="CAF2065657.1"/>
    <property type="molecule type" value="Genomic_DNA"/>
</dbReference>
<protein>
    <submittedName>
        <fullName evidence="1">(rape) hypothetical protein</fullName>
    </submittedName>
</protein>
<proteinExistence type="predicted"/>
<evidence type="ECO:0000313" key="1">
    <source>
        <dbReference type="EMBL" id="CAF2065657.1"/>
    </source>
</evidence>